<protein>
    <recommendedName>
        <fullName evidence="3">Chemotaxis protein CheA</fullName>
        <ecNumber evidence="2">2.7.13.3</ecNumber>
    </recommendedName>
</protein>
<keyword evidence="10" id="KW-0472">Membrane</keyword>
<feature type="domain" description="HPt" evidence="11">
    <location>
        <begin position="419"/>
        <end position="526"/>
    </location>
</feature>
<dbReference type="Pfam" id="PF01627">
    <property type="entry name" value="Hpt"/>
    <property type="match status" value="1"/>
</dbReference>
<dbReference type="InterPro" id="IPR036641">
    <property type="entry name" value="HPT_dom_sf"/>
</dbReference>
<dbReference type="InterPro" id="IPR036890">
    <property type="entry name" value="HATPase_C_sf"/>
</dbReference>
<keyword evidence="6" id="KW-0418">Kinase</keyword>
<evidence type="ECO:0000256" key="5">
    <source>
        <dbReference type="ARBA" id="ARBA00022679"/>
    </source>
</evidence>
<dbReference type="FunFam" id="3.30.565.10:FF:000016">
    <property type="entry name" value="Chemotaxis protein CheA, putative"/>
    <property type="match status" value="1"/>
</dbReference>
<dbReference type="EMBL" id="LS483426">
    <property type="protein sequence ID" value="SQH24589.1"/>
    <property type="molecule type" value="Genomic_DNA"/>
</dbReference>
<name>A0AAX2J3F2_KINKI</name>
<dbReference type="GO" id="GO:0000155">
    <property type="term" value="F:phosphorelay sensor kinase activity"/>
    <property type="evidence" value="ECO:0007669"/>
    <property type="project" value="UniProtKB-ARBA"/>
</dbReference>
<keyword evidence="10" id="KW-1133">Transmembrane helix</keyword>
<keyword evidence="10" id="KW-0812">Transmembrane</keyword>
<dbReference type="AlphaFoldDB" id="A0AAX2J3F2"/>
<reference evidence="12 13" key="1">
    <citation type="submission" date="2018-06" db="EMBL/GenBank/DDBJ databases">
        <authorList>
            <consortium name="Pathogen Informatics"/>
            <person name="Doyle S."/>
        </authorList>
    </citation>
    <scope>NUCLEOTIDE SEQUENCE [LARGE SCALE GENOMIC DNA]</scope>
    <source>
        <strain evidence="12 13">NCTC10529</strain>
    </source>
</reference>
<dbReference type="PANTHER" id="PTHR43395">
    <property type="entry name" value="SENSOR HISTIDINE KINASE CHEA"/>
    <property type="match status" value="1"/>
</dbReference>
<dbReference type="PROSITE" id="PS50894">
    <property type="entry name" value="HPT"/>
    <property type="match status" value="1"/>
</dbReference>
<evidence type="ECO:0000259" key="11">
    <source>
        <dbReference type="PROSITE" id="PS50894"/>
    </source>
</evidence>
<dbReference type="InterPro" id="IPR003594">
    <property type="entry name" value="HATPase_dom"/>
</dbReference>
<feature type="modified residue" description="Phosphohistidine" evidence="9">
    <location>
        <position position="467"/>
    </location>
</feature>
<dbReference type="EC" id="2.7.13.3" evidence="2"/>
<evidence type="ECO:0000256" key="3">
    <source>
        <dbReference type="ARBA" id="ARBA00021495"/>
    </source>
</evidence>
<proteinExistence type="predicted"/>
<gene>
    <name evidence="12" type="primary">cheA</name>
    <name evidence="12" type="ORF">NCTC10529_00777</name>
</gene>
<evidence type="ECO:0000256" key="2">
    <source>
        <dbReference type="ARBA" id="ARBA00012438"/>
    </source>
</evidence>
<dbReference type="PANTHER" id="PTHR43395:SF8">
    <property type="entry name" value="HISTIDINE KINASE"/>
    <property type="match status" value="1"/>
</dbReference>
<dbReference type="RefSeq" id="WP_003785204.1">
    <property type="nucleotide sequence ID" value="NZ_CP091518.1"/>
</dbReference>
<evidence type="ECO:0000256" key="6">
    <source>
        <dbReference type="ARBA" id="ARBA00022777"/>
    </source>
</evidence>
<evidence type="ECO:0000313" key="12">
    <source>
        <dbReference type="EMBL" id="SQH24589.1"/>
    </source>
</evidence>
<dbReference type="GeneID" id="93262086"/>
<dbReference type="SUPFAM" id="SSF55874">
    <property type="entry name" value="ATPase domain of HSP90 chaperone/DNA topoisomerase II/histidine kinase"/>
    <property type="match status" value="1"/>
</dbReference>
<keyword evidence="7" id="KW-0902">Two-component regulatory system</keyword>
<dbReference type="Gene3D" id="3.30.450.20">
    <property type="entry name" value="PAS domain"/>
    <property type="match status" value="1"/>
</dbReference>
<dbReference type="Pfam" id="PF02518">
    <property type="entry name" value="HATPase_c"/>
    <property type="match status" value="1"/>
</dbReference>
<keyword evidence="5 12" id="KW-0808">Transferase</keyword>
<evidence type="ECO:0000256" key="8">
    <source>
        <dbReference type="ARBA" id="ARBA00035100"/>
    </source>
</evidence>
<evidence type="ECO:0000256" key="1">
    <source>
        <dbReference type="ARBA" id="ARBA00000085"/>
    </source>
</evidence>
<keyword evidence="4 9" id="KW-0597">Phosphoprotein</keyword>
<dbReference type="SMART" id="SM00387">
    <property type="entry name" value="HATPase_c"/>
    <property type="match status" value="1"/>
</dbReference>
<accession>A0AAX2J3F2</accession>
<dbReference type="Gene3D" id="3.30.565.10">
    <property type="entry name" value="Histidine kinase-like ATPase, C-terminal domain"/>
    <property type="match status" value="1"/>
</dbReference>
<comment type="function">
    <text evidence="8">Involved in the transmission of sensory signals from the chemoreceptors to the flagellar motors. CheA is autophosphorylated; it can transfer its phosphate group to either CheB or CheY.</text>
</comment>
<dbReference type="SUPFAM" id="SSF47226">
    <property type="entry name" value="Histidine-containing phosphotransfer domain, HPT domain"/>
    <property type="match status" value="1"/>
</dbReference>
<comment type="catalytic activity">
    <reaction evidence="1">
        <text>ATP + protein L-histidine = ADP + protein N-phospho-L-histidine.</text>
        <dbReference type="EC" id="2.7.13.3"/>
    </reaction>
</comment>
<organism evidence="12 13">
    <name type="scientific">Kingella kingae</name>
    <dbReference type="NCBI Taxonomy" id="504"/>
    <lineage>
        <taxon>Bacteria</taxon>
        <taxon>Pseudomonadati</taxon>
        <taxon>Pseudomonadota</taxon>
        <taxon>Betaproteobacteria</taxon>
        <taxon>Neisseriales</taxon>
        <taxon>Neisseriaceae</taxon>
        <taxon>Kingella</taxon>
    </lineage>
</organism>
<dbReference type="InterPro" id="IPR051315">
    <property type="entry name" value="Bact_Chemotaxis_CheA"/>
</dbReference>
<evidence type="ECO:0000256" key="4">
    <source>
        <dbReference type="ARBA" id="ARBA00022553"/>
    </source>
</evidence>
<dbReference type="InterPro" id="IPR004358">
    <property type="entry name" value="Sig_transdc_His_kin-like_C"/>
</dbReference>
<evidence type="ECO:0000256" key="9">
    <source>
        <dbReference type="PROSITE-ProRule" id="PRU00110"/>
    </source>
</evidence>
<dbReference type="Gene3D" id="1.20.120.160">
    <property type="entry name" value="HPT domain"/>
    <property type="match status" value="1"/>
</dbReference>
<sequence length="740" mass="81715">MKKISNSPVGLRKYSGLISLVVLFLILTVALLGLSAWSTSRLAQNTQIINVAGEQGASIQQLSKNLLDINLYLAEQVNKPAATTTAAAASDVAMPETNAKTGDVALADLPQEALFRLQEIKQIRDKFESTLSAFEKGGEVTTQDGSSVTISAVSGNAKAAYHAANLRQVWEPYLGLIDSFLSSNQGNQANLRKQVSDYLVDYSRLYNQTLLTDSSQLAAALNSEVVAQASMLQKFQLGGIIAAVVLFFMIVFGALRQLVANDHKLAIANEEMSEIMVSVNEGLFLVDKDLTIGSQYSRRLEDILGQKDLGNKNLLDVLDKFVPPEEVETTKFFIEQLYSDWVMEDLIEDLNPLNRISVQDERTNELRFMDFKFFRVWINDKIERVLVSVTDTTESVMLQASLEAQKEQENREMEMLSTILNTNPVLLNNFIGSSTQNLDEINQILKSPGSDSYELQGKVQYIARLIHKIKGEASSLKLQRMVGICESFEESLKVMRNSRSLTGQDFFGLVVLLEDLYRLFDILKNYSGRMGQEAGSHANQAAAPSSTEPAWRTFATAQVDFLKQFVGDIATRNNKQAQLVVSGFDQYEIKESQWDKLKNVMIQLLRNSVVHGIEAPEVRQARGKPAMGTLKLTLTQQADGNLVLAAEDDGNGIDFEAIRQKAVNLGLLAADAAPNAEQKQLLNMMFSNGFSTAANESEDAGRGVGMDIIKDEIQSIGGRIGVTTAAHQYTRFSIKFPQGK</sequence>
<dbReference type="PRINTS" id="PR00344">
    <property type="entry name" value="BCTRLSENSOR"/>
</dbReference>
<evidence type="ECO:0000256" key="7">
    <source>
        <dbReference type="ARBA" id="ARBA00023012"/>
    </source>
</evidence>
<dbReference type="InterPro" id="IPR008207">
    <property type="entry name" value="Sig_transdc_His_kin_Hpt_dom"/>
</dbReference>
<evidence type="ECO:0000256" key="10">
    <source>
        <dbReference type="SAM" id="Phobius"/>
    </source>
</evidence>
<feature type="transmembrane region" description="Helical" evidence="10">
    <location>
        <begin position="235"/>
        <end position="255"/>
    </location>
</feature>
<evidence type="ECO:0000313" key="13">
    <source>
        <dbReference type="Proteomes" id="UP000248598"/>
    </source>
</evidence>
<dbReference type="Proteomes" id="UP000248598">
    <property type="component" value="Chromosome 1"/>
</dbReference>